<feature type="region of interest" description="Disordered" evidence="1">
    <location>
        <begin position="1"/>
        <end position="56"/>
    </location>
</feature>
<dbReference type="EMBL" id="JBCGDC010000251">
    <property type="protein sequence ID" value="MFB6398454.1"/>
    <property type="molecule type" value="Genomic_DNA"/>
</dbReference>
<feature type="compositionally biased region" description="Basic and acidic residues" evidence="1">
    <location>
        <begin position="1"/>
        <end position="11"/>
    </location>
</feature>
<evidence type="ECO:0000313" key="3">
    <source>
        <dbReference type="Proteomes" id="UP001582793"/>
    </source>
</evidence>
<gene>
    <name evidence="2" type="ORF">AAFH96_36085</name>
</gene>
<name>A0ABV5D2G2_9ACTN</name>
<dbReference type="RefSeq" id="WP_375737217.1">
    <property type="nucleotide sequence ID" value="NZ_JBCGDC010000251.1"/>
</dbReference>
<feature type="region of interest" description="Disordered" evidence="1">
    <location>
        <begin position="246"/>
        <end position="273"/>
    </location>
</feature>
<reference evidence="2 3" key="1">
    <citation type="submission" date="2024-04" db="EMBL/GenBank/DDBJ databases">
        <title>Polymorphospora sp. isolated from Baiyangdian Lake in Xiong'an New Area.</title>
        <authorList>
            <person name="Zhang X."/>
            <person name="Liu J."/>
        </authorList>
    </citation>
    <scope>NUCLEOTIDE SEQUENCE [LARGE SCALE GENOMIC DNA]</scope>
    <source>
        <strain evidence="2 3">2-325</strain>
    </source>
</reference>
<accession>A0ABV5D2G2</accession>
<evidence type="ECO:0000256" key="1">
    <source>
        <dbReference type="SAM" id="MobiDB-lite"/>
    </source>
</evidence>
<keyword evidence="3" id="KW-1185">Reference proteome</keyword>
<proteinExistence type="predicted"/>
<feature type="compositionally biased region" description="Basic and acidic residues" evidence="1">
    <location>
        <begin position="248"/>
        <end position="264"/>
    </location>
</feature>
<evidence type="ECO:0000313" key="2">
    <source>
        <dbReference type="EMBL" id="MFB6398454.1"/>
    </source>
</evidence>
<organism evidence="2 3">
    <name type="scientific">Polymorphospora lycopeni</name>
    <dbReference type="NCBI Taxonomy" id="3140240"/>
    <lineage>
        <taxon>Bacteria</taxon>
        <taxon>Bacillati</taxon>
        <taxon>Actinomycetota</taxon>
        <taxon>Actinomycetes</taxon>
        <taxon>Micromonosporales</taxon>
        <taxon>Micromonosporaceae</taxon>
        <taxon>Polymorphospora</taxon>
    </lineage>
</organism>
<comment type="caution">
    <text evidence="2">The sequence shown here is derived from an EMBL/GenBank/DDBJ whole genome shotgun (WGS) entry which is preliminary data.</text>
</comment>
<protein>
    <submittedName>
        <fullName evidence="2">Replication-relaxation family protein</fullName>
    </submittedName>
</protein>
<sequence>MNDTYPGREPHPPTTQPPHPADPRPATGPAEPPTPPQISAKPTPGTADALPGDPPVPVTIWHVTDLHNRGAHHTDTITAETARLLVAYYTSGPGDAIVSLGHEPALAGAAGAAGCTYVAVNSPADLADLDHVAGTVRLLVLRWPPQHRQLPPAKTATAELTDLFATCRLLLAHNGYTIVAVTPGDAATDYTAHVRLVVPAARRAGLGWLRHIVAVTPAAATQPAARACYETTTPAGVDLLVFSIGDNPRGERPPTAKAVRDRQDATAASPHLHHTTGTNQFFVDLIVHSRTHAGCSWRRGKLPQLRSRRRRRPG</sequence>
<dbReference type="Proteomes" id="UP001582793">
    <property type="component" value="Unassembled WGS sequence"/>
</dbReference>